<dbReference type="InterPro" id="IPR006204">
    <property type="entry name" value="GHMP_kinase_N_dom"/>
</dbReference>
<evidence type="ECO:0000259" key="15">
    <source>
        <dbReference type="Pfam" id="PF08544"/>
    </source>
</evidence>
<feature type="compositionally biased region" description="Low complexity" evidence="13">
    <location>
        <begin position="186"/>
        <end position="195"/>
    </location>
</feature>
<dbReference type="InterPro" id="IPR014721">
    <property type="entry name" value="Ribsml_uS5_D2-typ_fold_subgr"/>
</dbReference>
<keyword evidence="5" id="KW-0444">Lipid biosynthesis</keyword>
<evidence type="ECO:0000256" key="10">
    <source>
        <dbReference type="ARBA" id="ARBA00022842"/>
    </source>
</evidence>
<dbReference type="GO" id="GO:0005829">
    <property type="term" value="C:cytosol"/>
    <property type="evidence" value="ECO:0007669"/>
    <property type="project" value="TreeGrafter"/>
</dbReference>
<feature type="compositionally biased region" description="Acidic residues" evidence="13">
    <location>
        <begin position="166"/>
        <end position="185"/>
    </location>
</feature>
<dbReference type="Proteomes" id="UP000322899">
    <property type="component" value="Unassembled WGS sequence"/>
</dbReference>
<evidence type="ECO:0000256" key="2">
    <source>
        <dbReference type="ARBA" id="ARBA00006495"/>
    </source>
</evidence>
<keyword evidence="4" id="KW-0963">Cytoplasm</keyword>
<evidence type="ECO:0000256" key="3">
    <source>
        <dbReference type="ARBA" id="ARBA00012103"/>
    </source>
</evidence>
<evidence type="ECO:0000313" key="16">
    <source>
        <dbReference type="EMBL" id="KAA0170114.1"/>
    </source>
</evidence>
<dbReference type="Gene3D" id="3.30.230.10">
    <property type="match status" value="3"/>
</dbReference>
<feature type="region of interest" description="Disordered" evidence="13">
    <location>
        <begin position="158"/>
        <end position="195"/>
    </location>
</feature>
<organism evidence="16 17">
    <name type="scientific">Cafeteria roenbergensis</name>
    <name type="common">Marine flagellate</name>
    <dbReference type="NCBI Taxonomy" id="33653"/>
    <lineage>
        <taxon>Eukaryota</taxon>
        <taxon>Sar</taxon>
        <taxon>Stramenopiles</taxon>
        <taxon>Bigyra</taxon>
        <taxon>Opalozoa</taxon>
        <taxon>Bicosoecida</taxon>
        <taxon>Cafeteriaceae</taxon>
        <taxon>Cafeteria</taxon>
    </lineage>
</organism>
<reference evidence="16 17" key="1">
    <citation type="submission" date="2019-07" db="EMBL/GenBank/DDBJ databases">
        <title>Genomes of Cafeteria roenbergensis.</title>
        <authorList>
            <person name="Fischer M.G."/>
            <person name="Hackl T."/>
            <person name="Roman M."/>
        </authorList>
    </citation>
    <scope>NUCLEOTIDE SEQUENCE [LARGE SCALE GENOMIC DNA]</scope>
    <source>
        <strain evidence="16 17">E4-10P</strain>
    </source>
</reference>
<dbReference type="SUPFAM" id="SSF55060">
    <property type="entry name" value="GHMP Kinase, C-terminal domain"/>
    <property type="match status" value="1"/>
</dbReference>
<keyword evidence="8" id="KW-0418">Kinase</keyword>
<dbReference type="Pfam" id="PF00288">
    <property type="entry name" value="GHMP_kinases_N"/>
    <property type="match status" value="1"/>
</dbReference>
<evidence type="ECO:0000256" key="9">
    <source>
        <dbReference type="ARBA" id="ARBA00022840"/>
    </source>
</evidence>
<evidence type="ECO:0000256" key="12">
    <source>
        <dbReference type="ARBA" id="ARBA00029438"/>
    </source>
</evidence>
<protein>
    <recommendedName>
        <fullName evidence="3">mevalonate kinase</fullName>
        <ecNumber evidence="3">2.7.1.36</ecNumber>
    </recommendedName>
</protein>
<accession>A0A5A8DZH0</accession>
<dbReference type="UniPathway" id="UPA00057">
    <property type="reaction ID" value="UER00098"/>
</dbReference>
<dbReference type="GO" id="GO:0019287">
    <property type="term" value="P:isopentenyl diphosphate biosynthetic process, mevalonate pathway"/>
    <property type="evidence" value="ECO:0007669"/>
    <property type="project" value="UniProtKB-UniPathway"/>
</dbReference>
<dbReference type="Gene3D" id="3.30.70.890">
    <property type="entry name" value="GHMP kinase, C-terminal domain"/>
    <property type="match status" value="1"/>
</dbReference>
<comment type="similarity">
    <text evidence="2">Belongs to the GHMP kinase family. Mevalonate kinase subfamily.</text>
</comment>
<feature type="domain" description="GHMP kinase C-terminal" evidence="15">
    <location>
        <begin position="450"/>
        <end position="503"/>
    </location>
</feature>
<sequence length="540" mass="53195">MEEASGAARAALVSVEASAPGKLILFGEHSVVYGAQAVAGAVSDLRIYVRVSVGESVASACRFDGPPAGKRLRRLASQSSSSFLRGAAAAAADAASQTDKAAAARAEADRAADAAAAASSSLPPLVRQAVVPLAFLVVTALGDVVGLPSADPAVAAAAKTVPGTAQDDEDFDEEDDVDADPDADVEGGPQPTGAAARTLGATAAAPAPGSAGRTAGPAAPCFQPLDVELELTRSTLPVGSGLGSSAALAVAAAGALLTARAHLECVRRGASPAQLAALRARSGAATAAASCGDSDSGSAAEECGPAALPPVPGPWLPGSGCTVSLHAVNAWALAAETLFHGTPSGLDNTVATFGGLLRFRKFPAEMKPVVLGGPEAAARGEALPPELDVVIINTHAPKNTKALVAGVRTLKEAQPDVVGPILTAMDGIAKAAVESLEAGSQGGGSRDFGLGRLASANHNLLCAIGVGHPALDAVVSDARDHGLSAKLTGAGGGGCAFALVPPTGHDGSDVDSFEATSARRGFSWFRTRVGGAGGGARVEE</sequence>
<dbReference type="InterPro" id="IPR020568">
    <property type="entry name" value="Ribosomal_Su5_D2-typ_SF"/>
</dbReference>
<dbReference type="PANTHER" id="PTHR43290">
    <property type="entry name" value="MEVALONATE KINASE"/>
    <property type="match status" value="1"/>
</dbReference>
<keyword evidence="10" id="KW-0460">Magnesium</keyword>
<proteinExistence type="inferred from homology"/>
<evidence type="ECO:0000256" key="8">
    <source>
        <dbReference type="ARBA" id="ARBA00022777"/>
    </source>
</evidence>
<evidence type="ECO:0000256" key="11">
    <source>
        <dbReference type="ARBA" id="ARBA00023098"/>
    </source>
</evidence>
<dbReference type="EC" id="2.7.1.36" evidence="3"/>
<keyword evidence="7" id="KW-0547">Nucleotide-binding</keyword>
<comment type="caution">
    <text evidence="16">The sequence shown here is derived from an EMBL/GenBank/DDBJ whole genome shotgun (WGS) entry which is preliminary data.</text>
</comment>
<dbReference type="EMBL" id="VLTO01000063">
    <property type="protein sequence ID" value="KAA0170114.1"/>
    <property type="molecule type" value="Genomic_DNA"/>
</dbReference>
<name>A0A5A8DZH0_CAFRO</name>
<evidence type="ECO:0000256" key="1">
    <source>
        <dbReference type="ARBA" id="ARBA00004496"/>
    </source>
</evidence>
<dbReference type="GO" id="GO:0004496">
    <property type="term" value="F:mevalonate kinase activity"/>
    <property type="evidence" value="ECO:0007669"/>
    <property type="project" value="UniProtKB-EC"/>
</dbReference>
<evidence type="ECO:0000256" key="7">
    <source>
        <dbReference type="ARBA" id="ARBA00022741"/>
    </source>
</evidence>
<feature type="domain" description="GHMP kinase N-terminal" evidence="14">
    <location>
        <begin position="227"/>
        <end position="293"/>
    </location>
</feature>
<gene>
    <name evidence="16" type="ORF">FNF27_06706</name>
</gene>
<dbReference type="SUPFAM" id="SSF54211">
    <property type="entry name" value="Ribosomal protein S5 domain 2-like"/>
    <property type="match status" value="2"/>
</dbReference>
<dbReference type="AlphaFoldDB" id="A0A5A8DZH0"/>
<evidence type="ECO:0000256" key="13">
    <source>
        <dbReference type="SAM" id="MobiDB-lite"/>
    </source>
</evidence>
<evidence type="ECO:0000259" key="14">
    <source>
        <dbReference type="Pfam" id="PF00288"/>
    </source>
</evidence>
<evidence type="ECO:0000256" key="5">
    <source>
        <dbReference type="ARBA" id="ARBA00022516"/>
    </source>
</evidence>
<keyword evidence="6" id="KW-0808">Transferase</keyword>
<dbReference type="OrthoDB" id="1652964at2759"/>
<evidence type="ECO:0000256" key="6">
    <source>
        <dbReference type="ARBA" id="ARBA00022679"/>
    </source>
</evidence>
<evidence type="ECO:0000313" key="17">
    <source>
        <dbReference type="Proteomes" id="UP000322899"/>
    </source>
</evidence>
<comment type="subcellular location">
    <subcellularLocation>
        <location evidence="1">Cytoplasm</location>
    </subcellularLocation>
</comment>
<dbReference type="InterPro" id="IPR013750">
    <property type="entry name" value="GHMP_kinase_C_dom"/>
</dbReference>
<dbReference type="PROSITE" id="PS00627">
    <property type="entry name" value="GHMP_KINASES_ATP"/>
    <property type="match status" value="1"/>
</dbReference>
<evidence type="ECO:0000256" key="4">
    <source>
        <dbReference type="ARBA" id="ARBA00022490"/>
    </source>
</evidence>
<dbReference type="PRINTS" id="PR00959">
    <property type="entry name" value="MEVGALKINASE"/>
</dbReference>
<keyword evidence="11" id="KW-0443">Lipid metabolism</keyword>
<keyword evidence="9" id="KW-0067">ATP-binding</keyword>
<dbReference type="PANTHER" id="PTHR43290:SF2">
    <property type="entry name" value="MEVALONATE KINASE"/>
    <property type="match status" value="1"/>
</dbReference>
<dbReference type="InterPro" id="IPR036554">
    <property type="entry name" value="GHMP_kinase_C_sf"/>
</dbReference>
<dbReference type="InterPro" id="IPR006205">
    <property type="entry name" value="Mev_gal_kin"/>
</dbReference>
<dbReference type="Pfam" id="PF08544">
    <property type="entry name" value="GHMP_kinases_C"/>
    <property type="match status" value="1"/>
</dbReference>
<dbReference type="InterPro" id="IPR006203">
    <property type="entry name" value="GHMP_knse_ATP-bd_CS"/>
</dbReference>
<comment type="pathway">
    <text evidence="12">Isoprenoid biosynthesis; isopentenyl diphosphate biosynthesis via mevalonate pathway; isopentenyl diphosphate from (R)-mevalonate: step 1/3.</text>
</comment>
<dbReference type="GO" id="GO:0005524">
    <property type="term" value="F:ATP binding"/>
    <property type="evidence" value="ECO:0007669"/>
    <property type="project" value="UniProtKB-KW"/>
</dbReference>